<accession>A0ABQ4ZS11</accession>
<evidence type="ECO:0000313" key="3">
    <source>
        <dbReference type="EMBL" id="GJS92246.1"/>
    </source>
</evidence>
<feature type="domain" description="Reverse transcriptase/retrotransposon-derived protein RNase H-like" evidence="1">
    <location>
        <begin position="92"/>
        <end position="150"/>
    </location>
</feature>
<dbReference type="PANTHER" id="PTHR46148">
    <property type="entry name" value="CHROMO DOMAIN-CONTAINING PROTEIN"/>
    <property type="match status" value="1"/>
</dbReference>
<gene>
    <name evidence="3" type="ORF">Tco_0774882</name>
</gene>
<reference evidence="3" key="2">
    <citation type="submission" date="2022-01" db="EMBL/GenBank/DDBJ databases">
        <authorList>
            <person name="Yamashiro T."/>
            <person name="Shiraishi A."/>
            <person name="Satake H."/>
            <person name="Nakayama K."/>
        </authorList>
    </citation>
    <scope>NUCLEOTIDE SEQUENCE</scope>
</reference>
<dbReference type="InterPro" id="IPR043128">
    <property type="entry name" value="Rev_trsase/Diguanyl_cyclase"/>
</dbReference>
<keyword evidence="3" id="KW-0808">Transferase</keyword>
<proteinExistence type="predicted"/>
<dbReference type="SUPFAM" id="SSF56672">
    <property type="entry name" value="DNA/RNA polymerases"/>
    <property type="match status" value="1"/>
</dbReference>
<dbReference type="PANTHER" id="PTHR46148:SF59">
    <property type="entry name" value="NUCLEOTIDYLTRANSFERASE, RIBONUCLEASE H"/>
    <property type="match status" value="1"/>
</dbReference>
<dbReference type="Pfam" id="PF17919">
    <property type="entry name" value="RT_RNaseH_2"/>
    <property type="match status" value="1"/>
</dbReference>
<dbReference type="InterPro" id="IPR041577">
    <property type="entry name" value="RT_RNaseH_2"/>
</dbReference>
<sequence length="392" mass="46045">MSHGSFDVIVGIDWLSKRKLVIGCHEKLVRIPLEDDEILRSKEEHDVHLKLVLESLRKEKLYVKFSKCEFWLEEVHFLGHVDNHNRNQKYEWGKKEEEAFQTLRNNLYDAPILSLPDGVEDFVVNCDASNQGLGFALMQRGKTWRHYLYGTKSVIYKDHKSLQHVFDQKELNMHQMRWIELFSDYECEIRYHPGKANVMVDVLSKKELVKPRRVQAMAMTIQSGVKDMILAAQSEAFKQENVLVERLHGLDQQMEREGDEIRFGEKGKLAPGYVISFEILERIGLVAYRLRLTKELSSVHDTVHVSNLKKCLADANLHVSLDEIKVDKTLRFVEEPVEIMDQEIKKLKRRKIALVKVRWDSKRGPEFTWEHEDHMRIKYPRLFVDRVVEPAS</sequence>
<dbReference type="Proteomes" id="UP001151760">
    <property type="component" value="Unassembled WGS sequence"/>
</dbReference>
<organism evidence="3 4">
    <name type="scientific">Tanacetum coccineum</name>
    <dbReference type="NCBI Taxonomy" id="301880"/>
    <lineage>
        <taxon>Eukaryota</taxon>
        <taxon>Viridiplantae</taxon>
        <taxon>Streptophyta</taxon>
        <taxon>Embryophyta</taxon>
        <taxon>Tracheophyta</taxon>
        <taxon>Spermatophyta</taxon>
        <taxon>Magnoliopsida</taxon>
        <taxon>eudicotyledons</taxon>
        <taxon>Gunneridae</taxon>
        <taxon>Pentapetalae</taxon>
        <taxon>asterids</taxon>
        <taxon>campanulids</taxon>
        <taxon>Asterales</taxon>
        <taxon>Asteraceae</taxon>
        <taxon>Asteroideae</taxon>
        <taxon>Anthemideae</taxon>
        <taxon>Anthemidinae</taxon>
        <taxon>Tanacetum</taxon>
    </lineage>
</organism>
<dbReference type="EMBL" id="BQNB010011567">
    <property type="protein sequence ID" value="GJS92246.1"/>
    <property type="molecule type" value="Genomic_DNA"/>
</dbReference>
<keyword evidence="3" id="KW-0548">Nucleotidyltransferase</keyword>
<name>A0ABQ4ZS11_9ASTR</name>
<dbReference type="Gene3D" id="3.30.70.270">
    <property type="match status" value="1"/>
</dbReference>
<evidence type="ECO:0000313" key="4">
    <source>
        <dbReference type="Proteomes" id="UP001151760"/>
    </source>
</evidence>
<protein>
    <submittedName>
        <fullName evidence="3">Reverse transcriptase domain-containing protein</fullName>
    </submittedName>
</protein>
<dbReference type="GO" id="GO:0003964">
    <property type="term" value="F:RNA-directed DNA polymerase activity"/>
    <property type="evidence" value="ECO:0007669"/>
    <property type="project" value="UniProtKB-KW"/>
</dbReference>
<dbReference type="Pfam" id="PF08284">
    <property type="entry name" value="RVP_2"/>
    <property type="match status" value="1"/>
</dbReference>
<dbReference type="InterPro" id="IPR043502">
    <property type="entry name" value="DNA/RNA_pol_sf"/>
</dbReference>
<evidence type="ECO:0000259" key="2">
    <source>
        <dbReference type="Pfam" id="PF24626"/>
    </source>
</evidence>
<keyword evidence="3" id="KW-0695">RNA-directed DNA polymerase</keyword>
<dbReference type="Pfam" id="PF24626">
    <property type="entry name" value="SH3_Tf2-1"/>
    <property type="match status" value="1"/>
</dbReference>
<evidence type="ECO:0000259" key="1">
    <source>
        <dbReference type="Pfam" id="PF17919"/>
    </source>
</evidence>
<keyword evidence="4" id="KW-1185">Reference proteome</keyword>
<reference evidence="3" key="1">
    <citation type="journal article" date="2022" name="Int. J. Mol. Sci.">
        <title>Draft Genome of Tanacetum Coccineum: Genomic Comparison of Closely Related Tanacetum-Family Plants.</title>
        <authorList>
            <person name="Yamashiro T."/>
            <person name="Shiraishi A."/>
            <person name="Nakayama K."/>
            <person name="Satake H."/>
        </authorList>
    </citation>
    <scope>NUCLEOTIDE SEQUENCE</scope>
</reference>
<comment type="caution">
    <text evidence="3">The sequence shown here is derived from an EMBL/GenBank/DDBJ whole genome shotgun (WGS) entry which is preliminary data.</text>
</comment>
<feature type="domain" description="Tf2-1-like SH3-like" evidence="2">
    <location>
        <begin position="261"/>
        <end position="311"/>
    </location>
</feature>
<dbReference type="InterPro" id="IPR056924">
    <property type="entry name" value="SH3_Tf2-1"/>
</dbReference>